<feature type="region of interest" description="Disordered" evidence="1">
    <location>
        <begin position="1"/>
        <end position="41"/>
    </location>
</feature>
<organism evidence="2 3">
    <name type="scientific">Sphaerulina musiva (strain SO2202)</name>
    <name type="common">Poplar stem canker fungus</name>
    <name type="synonym">Septoria musiva</name>
    <dbReference type="NCBI Taxonomy" id="692275"/>
    <lineage>
        <taxon>Eukaryota</taxon>
        <taxon>Fungi</taxon>
        <taxon>Dikarya</taxon>
        <taxon>Ascomycota</taxon>
        <taxon>Pezizomycotina</taxon>
        <taxon>Dothideomycetes</taxon>
        <taxon>Dothideomycetidae</taxon>
        <taxon>Mycosphaerellales</taxon>
        <taxon>Mycosphaerellaceae</taxon>
        <taxon>Sphaerulina</taxon>
    </lineage>
</organism>
<gene>
    <name evidence="2" type="ORF">SEPMUDRAFT_53736</name>
</gene>
<protein>
    <submittedName>
        <fullName evidence="2">Uncharacterized protein</fullName>
    </submittedName>
</protein>
<reference evidence="2 3" key="1">
    <citation type="journal article" date="2012" name="PLoS Pathog.">
        <title>Diverse lifestyles and strategies of plant pathogenesis encoded in the genomes of eighteen Dothideomycetes fungi.</title>
        <authorList>
            <person name="Ohm R.A."/>
            <person name="Feau N."/>
            <person name="Henrissat B."/>
            <person name="Schoch C.L."/>
            <person name="Horwitz B.A."/>
            <person name="Barry K.W."/>
            <person name="Condon B.J."/>
            <person name="Copeland A.C."/>
            <person name="Dhillon B."/>
            <person name="Glaser F."/>
            <person name="Hesse C.N."/>
            <person name="Kosti I."/>
            <person name="LaButti K."/>
            <person name="Lindquist E.A."/>
            <person name="Lucas S."/>
            <person name="Salamov A.A."/>
            <person name="Bradshaw R.E."/>
            <person name="Ciuffetti L."/>
            <person name="Hamelin R.C."/>
            <person name="Kema G.H.J."/>
            <person name="Lawrence C."/>
            <person name="Scott J.A."/>
            <person name="Spatafora J.W."/>
            <person name="Turgeon B.G."/>
            <person name="de Wit P.J.G.M."/>
            <person name="Zhong S."/>
            <person name="Goodwin S.B."/>
            <person name="Grigoriev I.V."/>
        </authorList>
    </citation>
    <scope>NUCLEOTIDE SEQUENCE [LARGE SCALE GENOMIC DNA]</scope>
    <source>
        <strain evidence="2 3">SO2202</strain>
    </source>
</reference>
<dbReference type="PANTHER" id="PTHR36205:SF2">
    <property type="entry name" value="MAJOR FACILITATOR SUPERFAMILY TRANSPORTER"/>
    <property type="match status" value="1"/>
</dbReference>
<feature type="compositionally biased region" description="Basic and acidic residues" evidence="1">
    <location>
        <begin position="561"/>
        <end position="576"/>
    </location>
</feature>
<dbReference type="OrthoDB" id="3353407at2759"/>
<dbReference type="EMBL" id="KB456271">
    <property type="protein sequence ID" value="EMF08599.1"/>
    <property type="molecule type" value="Genomic_DNA"/>
</dbReference>
<evidence type="ECO:0000313" key="2">
    <source>
        <dbReference type="EMBL" id="EMF08599.1"/>
    </source>
</evidence>
<dbReference type="eggNOG" id="ENOG502SK6C">
    <property type="taxonomic scope" value="Eukaryota"/>
</dbReference>
<sequence>MITLPQRSSIEPHRLPQRQVLRDWSNAKDTTTTHPRVPCTGARGVLLDSSNVLDVPRPTQRDLGRDYPEPTFGSYDALGLSKGWMTFEQRYGPYGYEKNSSSEARHTSPSVDWNSVDWGALVDECAKANDARFRLPKVMSQRRPRFRLFDDNDAKQHQEEEETEVPQHETGRQAIILRTWSTYEYYPEDLWNLRSIITEASLATHGDYQVFLLVDLKCGEACQDVFTNATLHQEILEKSVPKEFWNVAVLVHENLQRSWYPKVEETRSMWQIMQPLQLFAHFYPEFDHYWQLEMDARFTGNVGNMLQAFDLFGREQPYKQARERASWAYMSSQHGTYAEFSSAINSSLNGNATIWGPDRIKNVEPLLLPNNNDNKNDPLPPSPLQDNFTHALHRPADLLLLTQLNDVRLFERHSDWVFAEWYLGGFTPHIPRYMSVPAQARASYSLLEAIHRSQHEQGLRVASEATLPSWALWLGLKIVGLPIPRFQFPEREAHELGWVLNGGLPGEKGRFEDGIARGDGVYRGSSLGFFLRPLTFDWWSSLCDPMWEWWMMEGEEGEDGEREREEEERKKKDGNHPEYVVVPKKELPGFMHMVDGEVYMPEMLLHPRKSNLYHAPG</sequence>
<dbReference type="PANTHER" id="PTHR36205">
    <property type="entry name" value="CHROMOSOME 19, WHOLE GENOME SHOTGUN SEQUENCE"/>
    <property type="match status" value="1"/>
</dbReference>
<dbReference type="InterPro" id="IPR021822">
    <property type="entry name" value="DUF3405"/>
</dbReference>
<dbReference type="Proteomes" id="UP000016931">
    <property type="component" value="Unassembled WGS sequence"/>
</dbReference>
<feature type="region of interest" description="Disordered" evidence="1">
    <location>
        <begin position="555"/>
        <end position="579"/>
    </location>
</feature>
<evidence type="ECO:0000256" key="1">
    <source>
        <dbReference type="SAM" id="MobiDB-lite"/>
    </source>
</evidence>
<dbReference type="GeneID" id="27906412"/>
<proteinExistence type="predicted"/>
<dbReference type="STRING" id="692275.M3ASW3"/>
<name>M3ASW3_SPHMS</name>
<keyword evidence="3" id="KW-1185">Reference proteome</keyword>
<accession>M3ASW3</accession>
<dbReference type="Pfam" id="PF11885">
    <property type="entry name" value="DUF3405"/>
    <property type="match status" value="1"/>
</dbReference>
<dbReference type="OMA" id="ARIYNPG"/>
<dbReference type="RefSeq" id="XP_016756720.1">
    <property type="nucleotide sequence ID" value="XM_016909275.1"/>
</dbReference>
<dbReference type="HOGENOM" id="CLU_009650_2_2_1"/>
<dbReference type="AlphaFoldDB" id="M3ASW3"/>
<evidence type="ECO:0000313" key="3">
    <source>
        <dbReference type="Proteomes" id="UP000016931"/>
    </source>
</evidence>